<dbReference type="RefSeq" id="WP_229157296.1">
    <property type="nucleotide sequence ID" value="NZ_JAJEWP010000001.1"/>
</dbReference>
<dbReference type="Proteomes" id="UP001520878">
    <property type="component" value="Unassembled WGS sequence"/>
</dbReference>
<keyword evidence="3" id="KW-1185">Reference proteome</keyword>
<evidence type="ECO:0000313" key="3">
    <source>
        <dbReference type="Proteomes" id="UP001520878"/>
    </source>
</evidence>
<gene>
    <name evidence="2" type="ORF">LJ739_03960</name>
</gene>
<evidence type="ECO:0000256" key="1">
    <source>
        <dbReference type="SAM" id="SignalP"/>
    </source>
</evidence>
<dbReference type="InterPro" id="IPR008309">
    <property type="entry name" value="YdbL"/>
</dbReference>
<proteinExistence type="predicted"/>
<dbReference type="EMBL" id="JAJEWP010000001">
    <property type="protein sequence ID" value="MCC2615392.1"/>
    <property type="molecule type" value="Genomic_DNA"/>
</dbReference>
<feature type="chain" id="PRO_5046740331" evidence="1">
    <location>
        <begin position="22"/>
        <end position="106"/>
    </location>
</feature>
<protein>
    <submittedName>
        <fullName evidence="2">YdbL family protein</fullName>
    </submittedName>
</protein>
<organism evidence="2 3">
    <name type="scientific">Fluctibacter halophilus</name>
    <dbReference type="NCBI Taxonomy" id="226011"/>
    <lineage>
        <taxon>Bacteria</taxon>
        <taxon>Pseudomonadati</taxon>
        <taxon>Pseudomonadota</taxon>
        <taxon>Gammaproteobacteria</taxon>
        <taxon>Alteromonadales</taxon>
        <taxon>Alteromonadaceae</taxon>
        <taxon>Fluctibacter</taxon>
    </lineage>
</organism>
<accession>A0ABS8G473</accession>
<comment type="caution">
    <text evidence="2">The sequence shown here is derived from an EMBL/GenBank/DDBJ whole genome shotgun (WGS) entry which is preliminary data.</text>
</comment>
<name>A0ABS8G473_9ALTE</name>
<reference evidence="2 3" key="1">
    <citation type="submission" date="2021-10" db="EMBL/GenBank/DDBJ databases">
        <title>Draft genome of Aestuariibacter halophilus JC2043.</title>
        <authorList>
            <person name="Emsley S.A."/>
            <person name="Pfannmuller K.M."/>
            <person name="Ushijima B."/>
            <person name="Saw J.H."/>
            <person name="Videau P."/>
        </authorList>
    </citation>
    <scope>NUCLEOTIDE SEQUENCE [LARGE SCALE GENOMIC DNA]</scope>
    <source>
        <strain evidence="2 3">JC2043</strain>
    </source>
</reference>
<evidence type="ECO:0000313" key="2">
    <source>
        <dbReference type="EMBL" id="MCC2615392.1"/>
    </source>
</evidence>
<feature type="signal peptide" evidence="1">
    <location>
        <begin position="1"/>
        <end position="21"/>
    </location>
</feature>
<sequence>MQTWLKGLALAGLLVSAVALAMDIDSAKQNGLVGEQMDGYLGVVVDSTEVRELVADINAKRRSKYQELANANGITLAQVEALAAKKAYSKTEPGHYVQVDGKWVKK</sequence>
<dbReference type="PIRSF" id="PIRSF025560">
    <property type="entry name" value="UCP025560"/>
    <property type="match status" value="1"/>
</dbReference>
<dbReference type="Pfam" id="PF07027">
    <property type="entry name" value="DUF1318"/>
    <property type="match status" value="1"/>
</dbReference>
<keyword evidence="1" id="KW-0732">Signal</keyword>